<dbReference type="CDD" id="cd09917">
    <property type="entry name" value="F-box_SF"/>
    <property type="match status" value="1"/>
</dbReference>
<evidence type="ECO:0000313" key="3">
    <source>
        <dbReference type="Proteomes" id="UP000076871"/>
    </source>
</evidence>
<evidence type="ECO:0000259" key="1">
    <source>
        <dbReference type="PROSITE" id="PS50181"/>
    </source>
</evidence>
<keyword evidence="3" id="KW-1185">Reference proteome</keyword>
<dbReference type="InParanoid" id="A0A165C417"/>
<organism evidence="2 3">
    <name type="scientific">Laetiporus sulphureus 93-53</name>
    <dbReference type="NCBI Taxonomy" id="1314785"/>
    <lineage>
        <taxon>Eukaryota</taxon>
        <taxon>Fungi</taxon>
        <taxon>Dikarya</taxon>
        <taxon>Basidiomycota</taxon>
        <taxon>Agaricomycotina</taxon>
        <taxon>Agaricomycetes</taxon>
        <taxon>Polyporales</taxon>
        <taxon>Laetiporus</taxon>
    </lineage>
</organism>
<feature type="domain" description="F-box" evidence="1">
    <location>
        <begin position="1"/>
        <end position="44"/>
    </location>
</feature>
<dbReference type="RefSeq" id="XP_040759908.1">
    <property type="nucleotide sequence ID" value="XM_040904989.1"/>
</dbReference>
<dbReference type="InterPro" id="IPR032675">
    <property type="entry name" value="LRR_dom_sf"/>
</dbReference>
<feature type="non-terminal residue" evidence="2">
    <location>
        <position position="152"/>
    </location>
</feature>
<dbReference type="GeneID" id="63822019"/>
<proteinExistence type="predicted"/>
<dbReference type="EMBL" id="KV427655">
    <property type="protein sequence ID" value="KZT02168.1"/>
    <property type="molecule type" value="Genomic_DNA"/>
</dbReference>
<sequence length="152" mass="17382">MFININDDVLAEIFTYLSTTEAVRLSLTSKRIHPLAIRQVYHTVIIRHLKQVKAVCWMLLRENAHRLTYVREFSVHSAALSAVEQDHLSQIVEVLGHPFASRIRCLKLGMIERMVKREPRLIGIVSALPQLVRLELSHAGKDSLLMLQGLHT</sequence>
<dbReference type="Gene3D" id="3.80.10.10">
    <property type="entry name" value="Ribonuclease Inhibitor"/>
    <property type="match status" value="1"/>
</dbReference>
<reference evidence="2 3" key="1">
    <citation type="journal article" date="2016" name="Mol. Biol. Evol.">
        <title>Comparative Genomics of Early-Diverging Mushroom-Forming Fungi Provides Insights into the Origins of Lignocellulose Decay Capabilities.</title>
        <authorList>
            <person name="Nagy L.G."/>
            <person name="Riley R."/>
            <person name="Tritt A."/>
            <person name="Adam C."/>
            <person name="Daum C."/>
            <person name="Floudas D."/>
            <person name="Sun H."/>
            <person name="Yadav J.S."/>
            <person name="Pangilinan J."/>
            <person name="Larsson K.H."/>
            <person name="Matsuura K."/>
            <person name="Barry K."/>
            <person name="Labutti K."/>
            <person name="Kuo R."/>
            <person name="Ohm R.A."/>
            <person name="Bhattacharya S.S."/>
            <person name="Shirouzu T."/>
            <person name="Yoshinaga Y."/>
            <person name="Martin F.M."/>
            <person name="Grigoriev I.V."/>
            <person name="Hibbett D.S."/>
        </authorList>
    </citation>
    <scope>NUCLEOTIDE SEQUENCE [LARGE SCALE GENOMIC DNA]</scope>
    <source>
        <strain evidence="2 3">93-53</strain>
    </source>
</reference>
<dbReference type="PROSITE" id="PS50181">
    <property type="entry name" value="FBOX"/>
    <property type="match status" value="1"/>
</dbReference>
<dbReference type="Proteomes" id="UP000076871">
    <property type="component" value="Unassembled WGS sequence"/>
</dbReference>
<dbReference type="AlphaFoldDB" id="A0A165C417"/>
<dbReference type="InterPro" id="IPR001810">
    <property type="entry name" value="F-box_dom"/>
</dbReference>
<dbReference type="InterPro" id="IPR036047">
    <property type="entry name" value="F-box-like_dom_sf"/>
</dbReference>
<evidence type="ECO:0000313" key="2">
    <source>
        <dbReference type="EMBL" id="KZT02168.1"/>
    </source>
</evidence>
<dbReference type="OrthoDB" id="2735181at2759"/>
<gene>
    <name evidence="2" type="ORF">LAESUDRAFT_662430</name>
</gene>
<protein>
    <recommendedName>
        <fullName evidence="1">F-box domain-containing protein</fullName>
    </recommendedName>
</protein>
<name>A0A165C417_9APHY</name>
<accession>A0A165C417</accession>
<dbReference type="Pfam" id="PF00646">
    <property type="entry name" value="F-box"/>
    <property type="match status" value="1"/>
</dbReference>
<dbReference type="SUPFAM" id="SSF81383">
    <property type="entry name" value="F-box domain"/>
    <property type="match status" value="1"/>
</dbReference>